<organism evidence="1 2">
    <name type="scientific">Candidatus Segetimicrobium genomatis</name>
    <dbReference type="NCBI Taxonomy" id="2569760"/>
    <lineage>
        <taxon>Bacteria</taxon>
        <taxon>Bacillati</taxon>
        <taxon>Candidatus Sysuimicrobiota</taxon>
        <taxon>Candidatus Sysuimicrobiia</taxon>
        <taxon>Candidatus Sysuimicrobiales</taxon>
        <taxon>Candidatus Segetimicrobiaceae</taxon>
        <taxon>Candidatus Segetimicrobium</taxon>
    </lineage>
</organism>
<evidence type="ECO:0000313" key="1">
    <source>
        <dbReference type="EMBL" id="TMI83814.1"/>
    </source>
</evidence>
<feature type="non-terminal residue" evidence="1">
    <location>
        <position position="95"/>
    </location>
</feature>
<gene>
    <name evidence="1" type="ORF">E6H04_02255</name>
</gene>
<dbReference type="EMBL" id="VBAO01000059">
    <property type="protein sequence ID" value="TMI83814.1"/>
    <property type="molecule type" value="Genomic_DNA"/>
</dbReference>
<accession>A0A537JK05</accession>
<dbReference type="Proteomes" id="UP000320048">
    <property type="component" value="Unassembled WGS sequence"/>
</dbReference>
<name>A0A537JK05_9BACT</name>
<protein>
    <submittedName>
        <fullName evidence="1">Uncharacterized protein</fullName>
    </submittedName>
</protein>
<dbReference type="AlphaFoldDB" id="A0A537JK05"/>
<reference evidence="1 2" key="1">
    <citation type="journal article" date="2019" name="Nat. Microbiol.">
        <title>Mediterranean grassland soil C-N compound turnover is dependent on rainfall and depth, and is mediated by genomically divergent microorganisms.</title>
        <authorList>
            <person name="Diamond S."/>
            <person name="Andeer P.F."/>
            <person name="Li Z."/>
            <person name="Crits-Christoph A."/>
            <person name="Burstein D."/>
            <person name="Anantharaman K."/>
            <person name="Lane K.R."/>
            <person name="Thomas B.C."/>
            <person name="Pan C."/>
            <person name="Northen T.R."/>
            <person name="Banfield J.F."/>
        </authorList>
    </citation>
    <scope>NUCLEOTIDE SEQUENCE [LARGE SCALE GENOMIC DNA]</scope>
    <source>
        <strain evidence="1">NP_7</strain>
    </source>
</reference>
<comment type="caution">
    <text evidence="1">The sequence shown here is derived from an EMBL/GenBank/DDBJ whole genome shotgun (WGS) entry which is preliminary data.</text>
</comment>
<evidence type="ECO:0000313" key="2">
    <source>
        <dbReference type="Proteomes" id="UP000320048"/>
    </source>
</evidence>
<sequence length="95" mass="10698">MSRPRSAGSTVIVLIASYLEPEHVERIAGIGGVRVIYEPALLPRPRYTADHTGKALTRSPEEERRWCAHLAEATVMFDFDHTHLYDLPDCAPNVR</sequence>
<proteinExistence type="predicted"/>